<proteinExistence type="predicted"/>
<dbReference type="Proteomes" id="UP000747542">
    <property type="component" value="Unassembled WGS sequence"/>
</dbReference>
<dbReference type="AlphaFoldDB" id="A0A8J5N2I8"/>
<organism evidence="2 3">
    <name type="scientific">Homarus americanus</name>
    <name type="common">American lobster</name>
    <dbReference type="NCBI Taxonomy" id="6706"/>
    <lineage>
        <taxon>Eukaryota</taxon>
        <taxon>Metazoa</taxon>
        <taxon>Ecdysozoa</taxon>
        <taxon>Arthropoda</taxon>
        <taxon>Crustacea</taxon>
        <taxon>Multicrustacea</taxon>
        <taxon>Malacostraca</taxon>
        <taxon>Eumalacostraca</taxon>
        <taxon>Eucarida</taxon>
        <taxon>Decapoda</taxon>
        <taxon>Pleocyemata</taxon>
        <taxon>Astacidea</taxon>
        <taxon>Nephropoidea</taxon>
        <taxon>Nephropidae</taxon>
        <taxon>Homarus</taxon>
    </lineage>
</organism>
<accession>A0A8J5N2I8</accession>
<evidence type="ECO:0000313" key="2">
    <source>
        <dbReference type="EMBL" id="KAG7172031.1"/>
    </source>
</evidence>
<name>A0A8J5N2I8_HOMAM</name>
<comment type="caution">
    <text evidence="2">The sequence shown here is derived from an EMBL/GenBank/DDBJ whole genome shotgun (WGS) entry which is preliminary data.</text>
</comment>
<feature type="non-terminal residue" evidence="2">
    <location>
        <position position="1"/>
    </location>
</feature>
<feature type="region of interest" description="Disordered" evidence="1">
    <location>
        <begin position="40"/>
        <end position="61"/>
    </location>
</feature>
<keyword evidence="3" id="KW-1185">Reference proteome</keyword>
<sequence length="61" mass="6777">MSRRVTKREDIAQVIGLYKANHKVTEIVELTAPAKPCRQCSTTTERGAEGEGKHNKILRGV</sequence>
<reference evidence="2" key="1">
    <citation type="journal article" date="2021" name="Sci. Adv.">
        <title>The American lobster genome reveals insights on longevity, neural, and immune adaptations.</title>
        <authorList>
            <person name="Polinski J.M."/>
            <person name="Zimin A.V."/>
            <person name="Clark K.F."/>
            <person name="Kohn A.B."/>
            <person name="Sadowski N."/>
            <person name="Timp W."/>
            <person name="Ptitsyn A."/>
            <person name="Khanna P."/>
            <person name="Romanova D.Y."/>
            <person name="Williams P."/>
            <person name="Greenwood S.J."/>
            <person name="Moroz L.L."/>
            <person name="Walt D.R."/>
            <person name="Bodnar A.G."/>
        </authorList>
    </citation>
    <scope>NUCLEOTIDE SEQUENCE</scope>
    <source>
        <strain evidence="2">GMGI-L3</strain>
    </source>
</reference>
<evidence type="ECO:0000256" key="1">
    <source>
        <dbReference type="SAM" id="MobiDB-lite"/>
    </source>
</evidence>
<protein>
    <submittedName>
        <fullName evidence="2">Uncharacterized protein</fullName>
    </submittedName>
</protein>
<dbReference type="EMBL" id="JAHLQT010011632">
    <property type="protein sequence ID" value="KAG7172031.1"/>
    <property type="molecule type" value="Genomic_DNA"/>
</dbReference>
<gene>
    <name evidence="2" type="ORF">Hamer_G001007</name>
</gene>
<evidence type="ECO:0000313" key="3">
    <source>
        <dbReference type="Proteomes" id="UP000747542"/>
    </source>
</evidence>